<gene>
    <name evidence="2" type="ORF">LVJ94_32205</name>
</gene>
<evidence type="ECO:0000256" key="1">
    <source>
        <dbReference type="SAM" id="MobiDB-lite"/>
    </source>
</evidence>
<proteinExistence type="predicted"/>
<reference evidence="2" key="1">
    <citation type="submission" date="2021-12" db="EMBL/GenBank/DDBJ databases">
        <title>Discovery of the Pendulisporaceae a myxobacterial family with distinct sporulation behavior and unique specialized metabolism.</title>
        <authorList>
            <person name="Garcia R."/>
            <person name="Popoff A."/>
            <person name="Bader C.D."/>
            <person name="Loehr J."/>
            <person name="Walesch S."/>
            <person name="Walt C."/>
            <person name="Boldt J."/>
            <person name="Bunk B."/>
            <person name="Haeckl F.J.F.P.J."/>
            <person name="Gunesch A.P."/>
            <person name="Birkelbach J."/>
            <person name="Nuebel U."/>
            <person name="Pietschmann T."/>
            <person name="Bach T."/>
            <person name="Mueller R."/>
        </authorList>
    </citation>
    <scope>NUCLEOTIDE SEQUENCE</scope>
    <source>
        <strain evidence="2">MSr11367</strain>
    </source>
</reference>
<name>A0ABZ2KX35_9BACT</name>
<accession>A0ABZ2KX35</accession>
<dbReference type="RefSeq" id="WP_394831185.1">
    <property type="nucleotide sequence ID" value="NZ_CP089929.1"/>
</dbReference>
<keyword evidence="3" id="KW-1185">Reference proteome</keyword>
<dbReference type="Proteomes" id="UP001374803">
    <property type="component" value="Chromosome"/>
</dbReference>
<feature type="region of interest" description="Disordered" evidence="1">
    <location>
        <begin position="32"/>
        <end position="58"/>
    </location>
</feature>
<evidence type="ECO:0000313" key="2">
    <source>
        <dbReference type="EMBL" id="WXB01571.1"/>
    </source>
</evidence>
<dbReference type="EMBL" id="CP089983">
    <property type="protein sequence ID" value="WXB01571.1"/>
    <property type="molecule type" value="Genomic_DNA"/>
</dbReference>
<evidence type="ECO:0000313" key="3">
    <source>
        <dbReference type="Proteomes" id="UP001374803"/>
    </source>
</evidence>
<protein>
    <submittedName>
        <fullName evidence="2">Uncharacterized protein</fullName>
    </submittedName>
</protein>
<sequence>MANTPEIATWRAAGHAASIQCAGAIAKRITANAASRSGKSRRSSIPAAKTAATYQAIE</sequence>
<organism evidence="2 3">
    <name type="scientific">Pendulispora rubella</name>
    <dbReference type="NCBI Taxonomy" id="2741070"/>
    <lineage>
        <taxon>Bacteria</taxon>
        <taxon>Pseudomonadati</taxon>
        <taxon>Myxococcota</taxon>
        <taxon>Myxococcia</taxon>
        <taxon>Myxococcales</taxon>
        <taxon>Sorangiineae</taxon>
        <taxon>Pendulisporaceae</taxon>
        <taxon>Pendulispora</taxon>
    </lineage>
</organism>